<dbReference type="GO" id="GO:0000455">
    <property type="term" value="P:enzyme-directed rRNA pseudouridine synthesis"/>
    <property type="evidence" value="ECO:0007669"/>
    <property type="project" value="UniProtKB-ARBA"/>
</dbReference>
<dbReference type="PANTHER" id="PTHR47683:SF2">
    <property type="entry name" value="RNA-BINDING S4 DOMAIN-CONTAINING PROTEIN"/>
    <property type="match status" value="1"/>
</dbReference>
<dbReference type="InterPro" id="IPR050343">
    <property type="entry name" value="RsuA_PseudoU_synthase"/>
</dbReference>
<evidence type="ECO:0000313" key="7">
    <source>
        <dbReference type="Proteomes" id="UP000177325"/>
    </source>
</evidence>
<dbReference type="GO" id="GO:0120159">
    <property type="term" value="F:rRNA pseudouridine synthase activity"/>
    <property type="evidence" value="ECO:0007669"/>
    <property type="project" value="UniProtKB-ARBA"/>
</dbReference>
<organism evidence="6 7">
    <name type="scientific">Candidatus Kaiserbacteria bacterium RIFCSPLOWO2_12_FULL_45_26</name>
    <dbReference type="NCBI Taxonomy" id="1798525"/>
    <lineage>
        <taxon>Bacteria</taxon>
        <taxon>Candidatus Kaiseribacteriota</taxon>
    </lineage>
</organism>
<accession>A0A1F6FHR6</accession>
<dbReference type="NCBIfam" id="TIGR00093">
    <property type="entry name" value="pseudouridine synthase"/>
    <property type="match status" value="1"/>
</dbReference>
<dbReference type="Pfam" id="PF00849">
    <property type="entry name" value="PseudoU_synth_2"/>
    <property type="match status" value="1"/>
</dbReference>
<dbReference type="InterPro" id="IPR020094">
    <property type="entry name" value="TruA/RsuA/RluB/E/F_N"/>
</dbReference>
<dbReference type="STRING" id="1798525.A3G90_02945"/>
<evidence type="ECO:0000313" key="6">
    <source>
        <dbReference type="EMBL" id="OGG85408.1"/>
    </source>
</evidence>
<dbReference type="Proteomes" id="UP000177325">
    <property type="component" value="Unassembled WGS sequence"/>
</dbReference>
<sequence length="235" mass="26164">MRINKYLADQKIASRREADTLISDKKVLVNGKVAVLGQHINSGDKVEVVGATKKYLYLAYYKGRGIITHSPSEGEVDIITRLKKDYSITGVAPLGRLDKDSEGLILLTNDGRITGPVLDPEANHEKEYEVTVDKPVTGMFVKLMALGVDIEGYRTKPATVVASPRNQKKFTLVITEGKKHQIRRMCAALGYQVQTLKRLRVMNIELGDLKPNQYRKIAGAELKELMTTLGLQNKL</sequence>
<evidence type="ECO:0000256" key="4">
    <source>
        <dbReference type="RuleBase" id="RU003887"/>
    </source>
</evidence>
<dbReference type="Pfam" id="PF01479">
    <property type="entry name" value="S4"/>
    <property type="match status" value="1"/>
</dbReference>
<dbReference type="InterPro" id="IPR018496">
    <property type="entry name" value="PsdUridine_synth_RsuA/RluB_CS"/>
</dbReference>
<dbReference type="CDD" id="cd00165">
    <property type="entry name" value="S4"/>
    <property type="match status" value="1"/>
</dbReference>
<comment type="similarity">
    <text evidence="1 4">Belongs to the pseudouridine synthase RsuA family.</text>
</comment>
<feature type="domain" description="RNA-binding S4" evidence="5">
    <location>
        <begin position="1"/>
        <end position="64"/>
    </location>
</feature>
<proteinExistence type="inferred from homology"/>
<dbReference type="AlphaFoldDB" id="A0A1F6FHR6"/>
<dbReference type="GO" id="GO:0003723">
    <property type="term" value="F:RNA binding"/>
    <property type="evidence" value="ECO:0007669"/>
    <property type="project" value="UniProtKB-KW"/>
</dbReference>
<evidence type="ECO:0000259" key="5">
    <source>
        <dbReference type="SMART" id="SM00363"/>
    </source>
</evidence>
<dbReference type="EMBL" id="MFMM01000001">
    <property type="protein sequence ID" value="OGG85408.1"/>
    <property type="molecule type" value="Genomic_DNA"/>
</dbReference>
<dbReference type="InterPro" id="IPR020103">
    <property type="entry name" value="PsdUridine_synth_cat_dom_sf"/>
</dbReference>
<dbReference type="Gene3D" id="3.30.70.580">
    <property type="entry name" value="Pseudouridine synthase I, catalytic domain, N-terminal subdomain"/>
    <property type="match status" value="1"/>
</dbReference>
<keyword evidence="3" id="KW-0694">RNA-binding</keyword>
<dbReference type="SMART" id="SM00363">
    <property type="entry name" value="S4"/>
    <property type="match status" value="1"/>
</dbReference>
<evidence type="ECO:0000256" key="3">
    <source>
        <dbReference type="PROSITE-ProRule" id="PRU00182"/>
    </source>
</evidence>
<dbReference type="Gene3D" id="3.10.290.10">
    <property type="entry name" value="RNA-binding S4 domain"/>
    <property type="match status" value="1"/>
</dbReference>
<dbReference type="InterPro" id="IPR000748">
    <property type="entry name" value="PsdUridine_synth_RsuA/RluB/E/F"/>
</dbReference>
<dbReference type="Gene3D" id="3.30.70.1560">
    <property type="entry name" value="Alpha-L RNA-binding motif"/>
    <property type="match status" value="1"/>
</dbReference>
<protein>
    <recommendedName>
        <fullName evidence="4">Pseudouridine synthase</fullName>
        <ecNumber evidence="4">5.4.99.-</ecNumber>
    </recommendedName>
</protein>
<comment type="caution">
    <text evidence="6">The sequence shown here is derived from an EMBL/GenBank/DDBJ whole genome shotgun (WGS) entry which is preliminary data.</text>
</comment>
<name>A0A1F6FHR6_9BACT</name>
<dbReference type="SUPFAM" id="SSF55120">
    <property type="entry name" value="Pseudouridine synthase"/>
    <property type="match status" value="1"/>
</dbReference>
<dbReference type="InterPro" id="IPR002942">
    <property type="entry name" value="S4_RNA-bd"/>
</dbReference>
<dbReference type="PROSITE" id="PS01149">
    <property type="entry name" value="PSI_RSU"/>
    <property type="match status" value="1"/>
</dbReference>
<evidence type="ECO:0000256" key="2">
    <source>
        <dbReference type="ARBA" id="ARBA00023235"/>
    </source>
</evidence>
<dbReference type="EC" id="5.4.99.-" evidence="4"/>
<dbReference type="SUPFAM" id="SSF55174">
    <property type="entry name" value="Alpha-L RNA-binding motif"/>
    <property type="match status" value="1"/>
</dbReference>
<evidence type="ECO:0000256" key="1">
    <source>
        <dbReference type="ARBA" id="ARBA00008348"/>
    </source>
</evidence>
<dbReference type="InterPro" id="IPR006145">
    <property type="entry name" value="PsdUridine_synth_RsuA/RluA"/>
</dbReference>
<reference evidence="6 7" key="1">
    <citation type="journal article" date="2016" name="Nat. Commun.">
        <title>Thousands of microbial genomes shed light on interconnected biogeochemical processes in an aquifer system.</title>
        <authorList>
            <person name="Anantharaman K."/>
            <person name="Brown C.T."/>
            <person name="Hug L.A."/>
            <person name="Sharon I."/>
            <person name="Castelle C.J."/>
            <person name="Probst A.J."/>
            <person name="Thomas B.C."/>
            <person name="Singh A."/>
            <person name="Wilkins M.J."/>
            <person name="Karaoz U."/>
            <person name="Brodie E.L."/>
            <person name="Williams K.H."/>
            <person name="Hubbard S.S."/>
            <person name="Banfield J.F."/>
        </authorList>
    </citation>
    <scope>NUCLEOTIDE SEQUENCE [LARGE SCALE GENOMIC DNA]</scope>
</reference>
<dbReference type="PANTHER" id="PTHR47683">
    <property type="entry name" value="PSEUDOURIDINE SYNTHASE FAMILY PROTEIN-RELATED"/>
    <property type="match status" value="1"/>
</dbReference>
<keyword evidence="2 4" id="KW-0413">Isomerase</keyword>
<dbReference type="InterPro" id="IPR042092">
    <property type="entry name" value="PsdUridine_s_RsuA/RluB/E/F_cat"/>
</dbReference>
<gene>
    <name evidence="6" type="ORF">A3G90_02945</name>
</gene>
<dbReference type="PROSITE" id="PS50889">
    <property type="entry name" value="S4"/>
    <property type="match status" value="1"/>
</dbReference>
<dbReference type="InterPro" id="IPR036986">
    <property type="entry name" value="S4_RNA-bd_sf"/>
</dbReference>